<keyword evidence="1" id="KW-1133">Transmembrane helix</keyword>
<keyword evidence="1" id="KW-0812">Transmembrane</keyword>
<sequence length="172" mass="18928">MFLELIGTIFAGVALAGIVMVINKLTGGRLPRWSAPVAAGIGMIGMTINSEYSWFDRTRDTLPDGLIIIQEVESRALYRPWTYAMPFVDRFAAIDTLSVRTNDQVPEQRLVELYFFGRWAPVSKLPVAVDCDKNQRANLADGAEFGDNGQLLNADWVTGSTNDPIIEATCGV</sequence>
<evidence type="ECO:0000313" key="3">
    <source>
        <dbReference type="Proteomes" id="UP000319555"/>
    </source>
</evidence>
<dbReference type="AlphaFoldDB" id="A0A521BJ32"/>
<protein>
    <submittedName>
        <fullName evidence="2">Uncharacterized protein</fullName>
    </submittedName>
</protein>
<evidence type="ECO:0000313" key="2">
    <source>
        <dbReference type="EMBL" id="SMO46680.1"/>
    </source>
</evidence>
<organism evidence="2 3">
    <name type="scientific">Ruegeria faecimaris</name>
    <dbReference type="NCBI Taxonomy" id="686389"/>
    <lineage>
        <taxon>Bacteria</taxon>
        <taxon>Pseudomonadati</taxon>
        <taxon>Pseudomonadota</taxon>
        <taxon>Alphaproteobacteria</taxon>
        <taxon>Rhodobacterales</taxon>
        <taxon>Roseobacteraceae</taxon>
        <taxon>Ruegeria</taxon>
    </lineage>
</organism>
<proteinExistence type="predicted"/>
<keyword evidence="1" id="KW-0472">Membrane</keyword>
<dbReference type="EMBL" id="FXTE01000001">
    <property type="protein sequence ID" value="SMO46680.1"/>
    <property type="molecule type" value="Genomic_DNA"/>
</dbReference>
<keyword evidence="3" id="KW-1185">Reference proteome</keyword>
<reference evidence="2 3" key="1">
    <citation type="submission" date="2017-05" db="EMBL/GenBank/DDBJ databases">
        <authorList>
            <person name="Varghese N."/>
            <person name="Submissions S."/>
        </authorList>
    </citation>
    <scope>NUCLEOTIDE SEQUENCE [LARGE SCALE GENOMIC DNA]</scope>
    <source>
        <strain evidence="2 3">DSM 28009</strain>
    </source>
</reference>
<accession>A0A521BJ32</accession>
<evidence type="ECO:0000256" key="1">
    <source>
        <dbReference type="SAM" id="Phobius"/>
    </source>
</evidence>
<name>A0A521BJ32_9RHOB</name>
<feature type="transmembrane region" description="Helical" evidence="1">
    <location>
        <begin position="6"/>
        <end position="23"/>
    </location>
</feature>
<dbReference type="OrthoDB" id="8601734at2"/>
<dbReference type="RefSeq" id="WP_142634335.1">
    <property type="nucleotide sequence ID" value="NZ_CANLVA010000001.1"/>
</dbReference>
<dbReference type="Proteomes" id="UP000319555">
    <property type="component" value="Unassembled WGS sequence"/>
</dbReference>
<gene>
    <name evidence="2" type="ORF">SAMN06265380_101861</name>
</gene>